<evidence type="ECO:0008006" key="4">
    <source>
        <dbReference type="Google" id="ProtNLM"/>
    </source>
</evidence>
<accession>A0ABT8GQ52</accession>
<dbReference type="EMBL" id="JAUHTQ010000004">
    <property type="protein sequence ID" value="MDN4493364.1"/>
    <property type="molecule type" value="Genomic_DNA"/>
</dbReference>
<organism evidence="2 3">
    <name type="scientific">Ureibacillus aquaedulcis</name>
    <dbReference type="NCBI Taxonomy" id="3058421"/>
    <lineage>
        <taxon>Bacteria</taxon>
        <taxon>Bacillati</taxon>
        <taxon>Bacillota</taxon>
        <taxon>Bacilli</taxon>
        <taxon>Bacillales</taxon>
        <taxon>Caryophanaceae</taxon>
        <taxon>Ureibacillus</taxon>
    </lineage>
</organism>
<sequence length="48" mass="5872">MIKLYNFIYKRKFIKVFASSFHEAEIIAQEIFNELDTLEEQEENEEKD</sequence>
<name>A0ABT8GQ52_9BACL</name>
<keyword evidence="1" id="KW-0175">Coiled coil</keyword>
<evidence type="ECO:0000313" key="2">
    <source>
        <dbReference type="EMBL" id="MDN4493364.1"/>
    </source>
</evidence>
<keyword evidence="3" id="KW-1185">Reference proteome</keyword>
<dbReference type="Proteomes" id="UP001172743">
    <property type="component" value="Unassembled WGS sequence"/>
</dbReference>
<comment type="caution">
    <text evidence="2">The sequence shown here is derived from an EMBL/GenBank/DDBJ whole genome shotgun (WGS) entry which is preliminary data.</text>
</comment>
<dbReference type="RefSeq" id="WP_301137672.1">
    <property type="nucleotide sequence ID" value="NZ_JAUHTQ010000004.1"/>
</dbReference>
<evidence type="ECO:0000256" key="1">
    <source>
        <dbReference type="SAM" id="Coils"/>
    </source>
</evidence>
<feature type="coiled-coil region" evidence="1">
    <location>
        <begin position="21"/>
        <end position="48"/>
    </location>
</feature>
<reference evidence="2" key="1">
    <citation type="submission" date="2023-07" db="EMBL/GenBank/DDBJ databases">
        <title>Ureibacillus sp. isolated from freshwater well.</title>
        <authorList>
            <person name="Kirdat K."/>
            <person name="Bhatt A."/>
            <person name="Teware R."/>
            <person name="Bhavsar Y."/>
            <person name="Yadav A."/>
        </authorList>
    </citation>
    <scope>NUCLEOTIDE SEQUENCE</scope>
    <source>
        <strain evidence="2">BA0131</strain>
    </source>
</reference>
<evidence type="ECO:0000313" key="3">
    <source>
        <dbReference type="Proteomes" id="UP001172743"/>
    </source>
</evidence>
<protein>
    <recommendedName>
        <fullName evidence="4">YqzL-like protein</fullName>
    </recommendedName>
</protein>
<proteinExistence type="predicted"/>
<gene>
    <name evidence="2" type="ORF">QYB95_07440</name>
</gene>